<accession>E6PR89</accession>
<keyword evidence="2" id="KW-0812">Transmembrane</keyword>
<feature type="transmembrane region" description="Helical" evidence="2">
    <location>
        <begin position="112"/>
        <end position="132"/>
    </location>
</feature>
<organism evidence="3">
    <name type="scientific">mine drainage metagenome</name>
    <dbReference type="NCBI Taxonomy" id="410659"/>
    <lineage>
        <taxon>unclassified sequences</taxon>
        <taxon>metagenomes</taxon>
        <taxon>ecological metagenomes</taxon>
    </lineage>
</organism>
<dbReference type="InterPro" id="IPR018643">
    <property type="entry name" value="DUF2069_membrane"/>
</dbReference>
<comment type="caution">
    <text evidence="3">The sequence shown here is derived from an EMBL/GenBank/DDBJ whole genome shotgun (WGS) entry which is preliminary data.</text>
</comment>
<dbReference type="EMBL" id="CABM01000043">
    <property type="protein sequence ID" value="CBH97444.1"/>
    <property type="molecule type" value="Genomic_DNA"/>
</dbReference>
<sequence>MLLHEARAMNPQTLQGDAQASDSRFAAPAWRRANLTLWAALIVLCLGWELWWAPLRPGGSWLALKVLPLLAAAPGMWRGRLYTYQWMSMLVWFYLTEGVVRGLTDPQALSRMLGWAECALALAAFGMMAAALRAHAHRPQATARAAQTAAASADLRAEAPAGRRVDAPAPSPSASDTRP</sequence>
<evidence type="ECO:0000313" key="3">
    <source>
        <dbReference type="EMBL" id="CBH97444.1"/>
    </source>
</evidence>
<reference evidence="3" key="1">
    <citation type="submission" date="2009-10" db="EMBL/GenBank/DDBJ databases">
        <title>Diversity of trophic interactions inside an arsenic-rich microbial ecosystem.</title>
        <authorList>
            <person name="Bertin P.N."/>
            <person name="Heinrich-Salmeron A."/>
            <person name="Pelletier E."/>
            <person name="Goulhen-Chollet F."/>
            <person name="Arsene-Ploetze F."/>
            <person name="Gallien S."/>
            <person name="Calteau A."/>
            <person name="Vallenet D."/>
            <person name="Casiot C."/>
            <person name="Chane-Woon-Ming B."/>
            <person name="Giloteaux L."/>
            <person name="Barakat M."/>
            <person name="Bonnefoy V."/>
            <person name="Bruneel O."/>
            <person name="Chandler M."/>
            <person name="Cleiss J."/>
            <person name="Duran R."/>
            <person name="Elbaz-Poulichet F."/>
            <person name="Fonknechten N."/>
            <person name="Lauga B."/>
            <person name="Mornico D."/>
            <person name="Ortet P."/>
            <person name="Schaeffer C."/>
            <person name="Siguier P."/>
            <person name="Alexander Thil Smith A."/>
            <person name="Van Dorsselaer A."/>
            <person name="Weissenbach J."/>
            <person name="Medigue C."/>
            <person name="Le Paslier D."/>
        </authorList>
    </citation>
    <scope>NUCLEOTIDE SEQUENCE</scope>
</reference>
<keyword evidence="2" id="KW-1133">Transmembrane helix</keyword>
<evidence type="ECO:0000256" key="2">
    <source>
        <dbReference type="SAM" id="Phobius"/>
    </source>
</evidence>
<keyword evidence="2" id="KW-0472">Membrane</keyword>
<name>E6PR89_9ZZZZ</name>
<feature type="compositionally biased region" description="Low complexity" evidence="1">
    <location>
        <begin position="143"/>
        <end position="154"/>
    </location>
</feature>
<protein>
    <submittedName>
        <fullName evidence="3">Putative membrane protein</fullName>
    </submittedName>
</protein>
<proteinExistence type="predicted"/>
<feature type="region of interest" description="Disordered" evidence="1">
    <location>
        <begin position="143"/>
        <end position="179"/>
    </location>
</feature>
<evidence type="ECO:0000256" key="1">
    <source>
        <dbReference type="SAM" id="MobiDB-lite"/>
    </source>
</evidence>
<gene>
    <name evidence="3" type="ORF">CARN2_2916</name>
</gene>
<feature type="compositionally biased region" description="Basic and acidic residues" evidence="1">
    <location>
        <begin position="155"/>
        <end position="166"/>
    </location>
</feature>
<feature type="transmembrane region" description="Helical" evidence="2">
    <location>
        <begin position="33"/>
        <end position="53"/>
    </location>
</feature>
<dbReference type="Pfam" id="PF09842">
    <property type="entry name" value="DUF2069"/>
    <property type="match status" value="1"/>
</dbReference>
<dbReference type="AlphaFoldDB" id="E6PR89"/>